<dbReference type="HAMAP" id="MF_01043">
    <property type="entry name" value="PlsY"/>
    <property type="match status" value="1"/>
</dbReference>
<organism evidence="11 12">
    <name type="scientific">Desulfoferula mesophila</name>
    <dbReference type="NCBI Taxonomy" id="3058419"/>
    <lineage>
        <taxon>Bacteria</taxon>
        <taxon>Pseudomonadati</taxon>
        <taxon>Thermodesulfobacteriota</taxon>
        <taxon>Desulfarculia</taxon>
        <taxon>Desulfarculales</taxon>
        <taxon>Desulfarculaceae</taxon>
        <taxon>Desulfoferula</taxon>
    </lineage>
</organism>
<gene>
    <name evidence="10 11" type="primary">plsY</name>
    <name evidence="11" type="ORF">FAK_26350</name>
</gene>
<dbReference type="KEGG" id="dmp:FAK_26350"/>
<keyword evidence="7 10" id="KW-0472">Membrane</keyword>
<dbReference type="Proteomes" id="UP001366166">
    <property type="component" value="Chromosome"/>
</dbReference>
<evidence type="ECO:0000256" key="5">
    <source>
        <dbReference type="ARBA" id="ARBA00022989"/>
    </source>
</evidence>
<dbReference type="PANTHER" id="PTHR30309:SF0">
    <property type="entry name" value="GLYCEROL-3-PHOSPHATE ACYLTRANSFERASE-RELATED"/>
    <property type="match status" value="1"/>
</dbReference>
<feature type="transmembrane region" description="Helical" evidence="10">
    <location>
        <begin position="154"/>
        <end position="176"/>
    </location>
</feature>
<evidence type="ECO:0000256" key="3">
    <source>
        <dbReference type="ARBA" id="ARBA00022679"/>
    </source>
</evidence>
<evidence type="ECO:0000313" key="11">
    <source>
        <dbReference type="EMBL" id="BEQ15569.1"/>
    </source>
</evidence>
<keyword evidence="4 10" id="KW-0812">Transmembrane</keyword>
<dbReference type="Pfam" id="PF02660">
    <property type="entry name" value="G3P_acyltransf"/>
    <property type="match status" value="1"/>
</dbReference>
<evidence type="ECO:0000256" key="4">
    <source>
        <dbReference type="ARBA" id="ARBA00022692"/>
    </source>
</evidence>
<dbReference type="GO" id="GO:0005886">
    <property type="term" value="C:plasma membrane"/>
    <property type="evidence" value="ECO:0007669"/>
    <property type="project" value="UniProtKB-SubCell"/>
</dbReference>
<comment type="similarity">
    <text evidence="10">Belongs to the PlsY family.</text>
</comment>
<dbReference type="AlphaFoldDB" id="A0AAU9EK59"/>
<evidence type="ECO:0000313" key="12">
    <source>
        <dbReference type="Proteomes" id="UP001366166"/>
    </source>
</evidence>
<protein>
    <recommendedName>
        <fullName evidence="10">Glycerol-3-phosphate acyltransferase</fullName>
    </recommendedName>
    <alternativeName>
        <fullName evidence="10">Acyl-PO4 G3P acyltransferase</fullName>
    </alternativeName>
    <alternativeName>
        <fullName evidence="10">Acyl-phosphate--glycerol-3-phosphate acyltransferase</fullName>
    </alternativeName>
    <alternativeName>
        <fullName evidence="10">G3P acyltransferase</fullName>
        <shortName evidence="10">GPAT</shortName>
        <ecNumber evidence="10">2.3.1.275</ecNumber>
    </alternativeName>
    <alternativeName>
        <fullName evidence="10">Lysophosphatidic acid synthase</fullName>
        <shortName evidence="10">LPA synthase</shortName>
    </alternativeName>
</protein>
<dbReference type="GO" id="GO:0008654">
    <property type="term" value="P:phospholipid biosynthetic process"/>
    <property type="evidence" value="ECO:0007669"/>
    <property type="project" value="UniProtKB-UniRule"/>
</dbReference>
<reference evidence="12" key="1">
    <citation type="journal article" date="2023" name="Arch. Microbiol.">
        <title>Desulfoferula mesophilus gen. nov. sp. nov., a mesophilic sulfate-reducing bacterium isolated from a brackish lake sediment.</title>
        <authorList>
            <person name="Watanabe T."/>
            <person name="Yabe T."/>
            <person name="Tsuji J.M."/>
            <person name="Fukui M."/>
        </authorList>
    </citation>
    <scope>NUCLEOTIDE SEQUENCE [LARGE SCALE GENOMIC DNA]</scope>
    <source>
        <strain evidence="12">12FAK</strain>
    </source>
</reference>
<feature type="transmembrane region" description="Helical" evidence="10">
    <location>
        <begin position="110"/>
        <end position="134"/>
    </location>
</feature>
<dbReference type="GO" id="GO:0043772">
    <property type="term" value="F:acyl-phosphate glycerol-3-phosphate acyltransferase activity"/>
    <property type="evidence" value="ECO:0007669"/>
    <property type="project" value="UniProtKB-UniRule"/>
</dbReference>
<evidence type="ECO:0000256" key="1">
    <source>
        <dbReference type="ARBA" id="ARBA00022475"/>
    </source>
</evidence>
<keyword evidence="9 10" id="KW-1208">Phospholipid metabolism</keyword>
<comment type="caution">
    <text evidence="10">Lacks conserved residue(s) required for the propagation of feature annotation.</text>
</comment>
<evidence type="ECO:0000256" key="9">
    <source>
        <dbReference type="ARBA" id="ARBA00023264"/>
    </source>
</evidence>
<keyword evidence="6 10" id="KW-0443">Lipid metabolism</keyword>
<comment type="function">
    <text evidence="10">Catalyzes the transfer of an acyl group from acyl-phosphate (acyl-PO(4)) to glycerol-3-phosphate (G3P) to form lysophosphatidic acid (LPA). This enzyme utilizes acyl-phosphate as fatty acyl donor, but not acyl-CoA or acyl-ACP.</text>
</comment>
<dbReference type="SMART" id="SM01207">
    <property type="entry name" value="G3P_acyltransf"/>
    <property type="match status" value="1"/>
</dbReference>
<keyword evidence="12" id="KW-1185">Reference proteome</keyword>
<accession>A0AAU9EK59</accession>
<keyword evidence="8 10" id="KW-0594">Phospholipid biosynthesis</keyword>
<keyword evidence="5 10" id="KW-1133">Transmembrane helix</keyword>
<comment type="pathway">
    <text evidence="10">Lipid metabolism; phospholipid metabolism.</text>
</comment>
<comment type="subunit">
    <text evidence="10">Probably interacts with PlsX.</text>
</comment>
<dbReference type="PANTHER" id="PTHR30309">
    <property type="entry name" value="INNER MEMBRANE PROTEIN YGIH"/>
    <property type="match status" value="1"/>
</dbReference>
<proteinExistence type="inferred from homology"/>
<keyword evidence="1 10" id="KW-1003">Cell membrane</keyword>
<sequence>MILVGLALIVGGYLLGAVPFGLLISRALGGPDPRQGGSGNIGATNVSRQAGKAAGALTLLLDIGKGLGPALLADYWLTPWWAGAVGLAAFVGHCWPVYLRFRGGKGVATFLGVLFGLAPWAGLATGLVVILLAFVSKHMSLGSMVGCTSSVGWLWVAGAPVAFMVMASLMSLIVVYKHRENIGRLKAGQEHGWR</sequence>
<evidence type="ECO:0000256" key="2">
    <source>
        <dbReference type="ARBA" id="ARBA00022516"/>
    </source>
</evidence>
<keyword evidence="11" id="KW-0012">Acyltransferase</keyword>
<dbReference type="EMBL" id="AP028679">
    <property type="protein sequence ID" value="BEQ15569.1"/>
    <property type="molecule type" value="Genomic_DNA"/>
</dbReference>
<evidence type="ECO:0000256" key="7">
    <source>
        <dbReference type="ARBA" id="ARBA00023136"/>
    </source>
</evidence>
<feature type="transmembrane region" description="Helical" evidence="10">
    <location>
        <begin position="80"/>
        <end position="98"/>
    </location>
</feature>
<dbReference type="InterPro" id="IPR003811">
    <property type="entry name" value="G3P_acylTferase_PlsY"/>
</dbReference>
<evidence type="ECO:0000256" key="6">
    <source>
        <dbReference type="ARBA" id="ARBA00023098"/>
    </source>
</evidence>
<evidence type="ECO:0000256" key="8">
    <source>
        <dbReference type="ARBA" id="ARBA00023209"/>
    </source>
</evidence>
<dbReference type="RefSeq" id="WP_338600139.1">
    <property type="nucleotide sequence ID" value="NZ_AP028679.1"/>
</dbReference>
<name>A0AAU9EK59_9BACT</name>
<dbReference type="EC" id="2.3.1.275" evidence="10"/>
<dbReference type="NCBIfam" id="TIGR00023">
    <property type="entry name" value="glycerol-3-phosphate 1-O-acyltransferase PlsY"/>
    <property type="match status" value="1"/>
</dbReference>
<keyword evidence="2 10" id="KW-0444">Lipid biosynthesis</keyword>
<evidence type="ECO:0000256" key="10">
    <source>
        <dbReference type="HAMAP-Rule" id="MF_01043"/>
    </source>
</evidence>
<comment type="subcellular location">
    <subcellularLocation>
        <location evidence="10">Cell membrane</location>
        <topology evidence="10">Multi-pass membrane protein</topology>
    </subcellularLocation>
</comment>
<keyword evidence="3 10" id="KW-0808">Transferase</keyword>
<comment type="catalytic activity">
    <reaction evidence="10">
        <text>an acyl phosphate + sn-glycerol 3-phosphate = a 1-acyl-sn-glycero-3-phosphate + phosphate</text>
        <dbReference type="Rhea" id="RHEA:34075"/>
        <dbReference type="ChEBI" id="CHEBI:43474"/>
        <dbReference type="ChEBI" id="CHEBI:57597"/>
        <dbReference type="ChEBI" id="CHEBI:57970"/>
        <dbReference type="ChEBI" id="CHEBI:59918"/>
        <dbReference type="EC" id="2.3.1.275"/>
    </reaction>
</comment>